<reference evidence="1 2" key="1">
    <citation type="journal article" date="2024" name="Chem. Sci.">
        <title>Discovery of megapolipeptins by genome mining of a Burkholderiales bacteria collection.</title>
        <authorList>
            <person name="Paulo B.S."/>
            <person name="Recchia M.J.J."/>
            <person name="Lee S."/>
            <person name="Fergusson C.H."/>
            <person name="Romanowski S.B."/>
            <person name="Hernandez A."/>
            <person name="Krull N."/>
            <person name="Liu D.Y."/>
            <person name="Cavanagh H."/>
            <person name="Bos A."/>
            <person name="Gray C.A."/>
            <person name="Murphy B.T."/>
            <person name="Linington R.G."/>
            <person name="Eustaquio A.S."/>
        </authorList>
    </citation>
    <scope>NUCLEOTIDE SEQUENCE [LARGE SCALE GENOMIC DNA]</scope>
    <source>
        <strain evidence="1 2">RL18-126-BIB-B</strain>
    </source>
</reference>
<comment type="caution">
    <text evidence="1">The sequence shown here is derived from an EMBL/GenBank/DDBJ whole genome shotgun (WGS) entry which is preliminary data.</text>
</comment>
<protein>
    <submittedName>
        <fullName evidence="1">Flippase</fullName>
    </submittedName>
</protein>
<proteinExistence type="predicted"/>
<dbReference type="Proteomes" id="UP001629235">
    <property type="component" value="Unassembled WGS sequence"/>
</dbReference>
<evidence type="ECO:0000313" key="1">
    <source>
        <dbReference type="EMBL" id="MFM0105574.1"/>
    </source>
</evidence>
<gene>
    <name evidence="1" type="ORF">PQR01_19295</name>
</gene>
<accession>A0ACC7NER1</accession>
<name>A0ACC7NER1_9BURK</name>
<sequence>MSTSEPTSSTAANGQTPVSKAGSGLGRNFVAMVIWQVGNYLVPLATFPYLTRVLGPAQFGSLAYVNAMAVYGTVLTEWGFNLSGPRAVIECRDCPEALNELIWSTISAKACLCLLSFAVLLIVLHFDRQAALATHAVLLSWLVVIGNVITLNWLLQGLERFSLFAAISLAGRFITLPLVIVFVKSADDVAVAVAIQGAAPLLTGLLSLGIVCRLGLLHRPRTSWRRIWLRIKQGADTFVSTASVSLFSATNAIILGSLSGSYQVGIYSAADRLKTVGNMIPAQINTVLYPRVSALVAKCDPVSGRAAARLTVVGAIATIATTGAGAALFIGLAGSLTTIVLGGSYRGSAAVLTLLCIATLFGNLAYFLGLQVLVPFEAGWRRSRVMLAGGVLNVALAFALVPTFGAEGAASAFLIAEAAILAVYLVVIVRTLPWRSHFTQLLNR</sequence>
<keyword evidence="2" id="KW-1185">Reference proteome</keyword>
<evidence type="ECO:0000313" key="2">
    <source>
        <dbReference type="Proteomes" id="UP001629235"/>
    </source>
</evidence>
<organism evidence="1 2">
    <name type="scientific">Paraburkholderia rhynchosiae</name>
    <dbReference type="NCBI Taxonomy" id="487049"/>
    <lineage>
        <taxon>Bacteria</taxon>
        <taxon>Pseudomonadati</taxon>
        <taxon>Pseudomonadota</taxon>
        <taxon>Betaproteobacteria</taxon>
        <taxon>Burkholderiales</taxon>
        <taxon>Burkholderiaceae</taxon>
        <taxon>Paraburkholderia</taxon>
    </lineage>
</organism>
<dbReference type="EMBL" id="JAQQDW010000037">
    <property type="protein sequence ID" value="MFM0105574.1"/>
    <property type="molecule type" value="Genomic_DNA"/>
</dbReference>